<name>A0AAU8FHE4_9BACT</name>
<dbReference type="GO" id="GO:0006004">
    <property type="term" value="P:fucose metabolic process"/>
    <property type="evidence" value="ECO:0007669"/>
    <property type="project" value="InterPro"/>
</dbReference>
<gene>
    <name evidence="4" type="ORF">ABV298_22825</name>
</gene>
<keyword evidence="1 4" id="KW-0413">Isomerase</keyword>
<dbReference type="GO" id="GO:0005737">
    <property type="term" value="C:cytoplasm"/>
    <property type="evidence" value="ECO:0007669"/>
    <property type="project" value="InterPro"/>
</dbReference>
<evidence type="ECO:0000256" key="2">
    <source>
        <dbReference type="ARBA" id="ARBA00023277"/>
    </source>
</evidence>
<evidence type="ECO:0000259" key="3">
    <source>
        <dbReference type="Pfam" id="PF02952"/>
    </source>
</evidence>
<dbReference type="EMBL" id="CP159289">
    <property type="protein sequence ID" value="XCH23139.1"/>
    <property type="molecule type" value="Genomic_DNA"/>
</dbReference>
<dbReference type="AlphaFoldDB" id="A0AAU8FHE4"/>
<accession>A0AAU8FHE4</accession>
<dbReference type="PANTHER" id="PTHR36120:SF1">
    <property type="entry name" value="L-FUCOSE ISOMERASE C-TERMINAL DOMAIN-CONTAINING PROTEIN"/>
    <property type="match status" value="1"/>
</dbReference>
<evidence type="ECO:0000256" key="1">
    <source>
        <dbReference type="ARBA" id="ARBA00023235"/>
    </source>
</evidence>
<protein>
    <submittedName>
        <fullName evidence="4">L-fucose/L-arabinose isomerase family protein</fullName>
    </submittedName>
</protein>
<proteinExistence type="predicted"/>
<organism evidence="4">
    <name type="scientific">Dyadobacter sp. 676</name>
    <dbReference type="NCBI Taxonomy" id="3088362"/>
    <lineage>
        <taxon>Bacteria</taxon>
        <taxon>Pseudomonadati</taxon>
        <taxon>Bacteroidota</taxon>
        <taxon>Cytophagia</taxon>
        <taxon>Cytophagales</taxon>
        <taxon>Spirosomataceae</taxon>
        <taxon>Dyadobacter</taxon>
    </lineage>
</organism>
<dbReference type="CDD" id="cd00578">
    <property type="entry name" value="L-fuc_L-ara-isomerases"/>
    <property type="match status" value="1"/>
</dbReference>
<dbReference type="GO" id="GO:0008736">
    <property type="term" value="F:L-fucose isomerase activity"/>
    <property type="evidence" value="ECO:0007669"/>
    <property type="project" value="InterPro"/>
</dbReference>
<dbReference type="InterPro" id="IPR015888">
    <property type="entry name" value="Fuc_isomerase_C"/>
</dbReference>
<dbReference type="InterPro" id="IPR009015">
    <property type="entry name" value="Fucose_isomerase_N/cen_sf"/>
</dbReference>
<reference evidence="4" key="1">
    <citation type="submission" date="2024-06" db="EMBL/GenBank/DDBJ databases">
        <title>Sequencing and assembly of the genome of Dyadobacter sp. strain 676, a symbiont of Cyamopsis tetragonoloba.</title>
        <authorList>
            <person name="Guro P."/>
            <person name="Sazanova A."/>
            <person name="Kuznetsova I."/>
            <person name="Belimov A."/>
            <person name="Safronova V."/>
        </authorList>
    </citation>
    <scope>NUCLEOTIDE SEQUENCE</scope>
    <source>
        <strain evidence="4">676</strain>
    </source>
</reference>
<keyword evidence="2" id="KW-0119">Carbohydrate metabolism</keyword>
<dbReference type="RefSeq" id="WP_353718465.1">
    <property type="nucleotide sequence ID" value="NZ_CP159289.1"/>
</dbReference>
<feature type="domain" description="L-fucose isomerase C-terminal" evidence="3">
    <location>
        <begin position="340"/>
        <end position="466"/>
    </location>
</feature>
<dbReference type="PANTHER" id="PTHR36120">
    <property type="entry name" value="FUCOSE ISOMERASE"/>
    <property type="match status" value="1"/>
</dbReference>
<sequence length="489" mass="53712">MNMKESIGVIIGNRDFFPDRLVAEARVEIVDLLKKLNINGVMLDTEATKLGGVETFQDAQKCAALFRAYRDEIIGVLVVLPNFGDERGIAETLKLADLNVPVLVQGYPDDLDKLDVARRRDSWCGKISACNNLYQYGIKYTLTTRHVVHPTDPSFVKDLNDFVAVCRVTKGLRNVRIGAIGARPGGFNTVRYSEKILQRNGISVVTVDLSEILGNANKLTAQDSKVKERLDKITSYASRGRTPDEALIQMAKLDVVLGEFMEANALDATAIQCWTSVQQNYGCNVCTSMSIMSENMMPSGCEVDVTGTLSMYALQLASGSPSALVDWNNNYANDENKCVLFHCGNWAKSFLPDIEIATAPILGTSVGEENTWGALAGRTPAMPLTYGRISTDDPRGIMKAYVGEGRLTDDSLKTFGNRAVAEIPNLQNLMNYVCRNGFEHHVVMNASKTAGILKEALGNYMGWEVQVFDEPAQQPFATRVPDPDLVSQN</sequence>
<dbReference type="SUPFAM" id="SSF53743">
    <property type="entry name" value="FucI/AraA N-terminal and middle domains"/>
    <property type="match status" value="1"/>
</dbReference>
<evidence type="ECO:0000313" key="4">
    <source>
        <dbReference type="EMBL" id="XCH23139.1"/>
    </source>
</evidence>
<dbReference type="Pfam" id="PF02952">
    <property type="entry name" value="Fucose_iso_C"/>
    <property type="match status" value="1"/>
</dbReference>